<evidence type="ECO:0000313" key="2">
    <source>
        <dbReference type="Proteomes" id="UP001153954"/>
    </source>
</evidence>
<keyword evidence="2" id="KW-1185">Reference proteome</keyword>
<evidence type="ECO:0000313" key="1">
    <source>
        <dbReference type="EMBL" id="CAH2091047.1"/>
    </source>
</evidence>
<gene>
    <name evidence="1" type="ORF">EEDITHA_LOCUS6945</name>
</gene>
<protein>
    <recommendedName>
        <fullName evidence="3">Secreted protein</fullName>
    </recommendedName>
</protein>
<proteinExistence type="predicted"/>
<evidence type="ECO:0008006" key="3">
    <source>
        <dbReference type="Google" id="ProtNLM"/>
    </source>
</evidence>
<dbReference type="AlphaFoldDB" id="A0AAU9TXJ4"/>
<dbReference type="Proteomes" id="UP001153954">
    <property type="component" value="Unassembled WGS sequence"/>
</dbReference>
<comment type="caution">
    <text evidence="1">The sequence shown here is derived from an EMBL/GenBank/DDBJ whole genome shotgun (WGS) entry which is preliminary data.</text>
</comment>
<organism evidence="1 2">
    <name type="scientific">Euphydryas editha</name>
    <name type="common">Edith's checkerspot</name>
    <dbReference type="NCBI Taxonomy" id="104508"/>
    <lineage>
        <taxon>Eukaryota</taxon>
        <taxon>Metazoa</taxon>
        <taxon>Ecdysozoa</taxon>
        <taxon>Arthropoda</taxon>
        <taxon>Hexapoda</taxon>
        <taxon>Insecta</taxon>
        <taxon>Pterygota</taxon>
        <taxon>Neoptera</taxon>
        <taxon>Endopterygota</taxon>
        <taxon>Lepidoptera</taxon>
        <taxon>Glossata</taxon>
        <taxon>Ditrysia</taxon>
        <taxon>Papilionoidea</taxon>
        <taxon>Nymphalidae</taxon>
        <taxon>Nymphalinae</taxon>
        <taxon>Euphydryas</taxon>
    </lineage>
</organism>
<sequence>MCAGWGVRPAAAACAQRCIFRPFTPVAGVLREITHRYGRGMLALSLNLHPRLVLPAPPRFYYTTFLQYCRPPASTAIVTDTLQ</sequence>
<name>A0AAU9TXJ4_EUPED</name>
<dbReference type="EMBL" id="CAKOGL010000010">
    <property type="protein sequence ID" value="CAH2091047.1"/>
    <property type="molecule type" value="Genomic_DNA"/>
</dbReference>
<reference evidence="1" key="1">
    <citation type="submission" date="2022-03" db="EMBL/GenBank/DDBJ databases">
        <authorList>
            <person name="Tunstrom K."/>
        </authorList>
    </citation>
    <scope>NUCLEOTIDE SEQUENCE</scope>
</reference>
<accession>A0AAU9TXJ4</accession>